<dbReference type="AlphaFoldDB" id="A0AAD4N2T3"/>
<comment type="caution">
    <text evidence="1">The sequence shown here is derived from an EMBL/GenBank/DDBJ whole genome shotgun (WGS) entry which is preliminary data.</text>
</comment>
<sequence>MSLIQKLVIAGISTEIVLLLGANLAFAKTREDQTFRKRLAKDAPYFLNLYYKTENFISEDKSYGDLLKKEDLLTWKQEADKELASN</sequence>
<gene>
    <name evidence="1" type="ORF">DdX_09099</name>
</gene>
<keyword evidence="2" id="KW-1185">Reference proteome</keyword>
<protein>
    <submittedName>
        <fullName evidence="1">Uncharacterized protein</fullName>
    </submittedName>
</protein>
<evidence type="ECO:0000313" key="2">
    <source>
        <dbReference type="Proteomes" id="UP001201812"/>
    </source>
</evidence>
<proteinExistence type="predicted"/>
<organism evidence="1 2">
    <name type="scientific">Ditylenchus destructor</name>
    <dbReference type="NCBI Taxonomy" id="166010"/>
    <lineage>
        <taxon>Eukaryota</taxon>
        <taxon>Metazoa</taxon>
        <taxon>Ecdysozoa</taxon>
        <taxon>Nematoda</taxon>
        <taxon>Chromadorea</taxon>
        <taxon>Rhabditida</taxon>
        <taxon>Tylenchina</taxon>
        <taxon>Tylenchomorpha</taxon>
        <taxon>Sphaerularioidea</taxon>
        <taxon>Anguinidae</taxon>
        <taxon>Anguininae</taxon>
        <taxon>Ditylenchus</taxon>
    </lineage>
</organism>
<accession>A0AAD4N2T3</accession>
<evidence type="ECO:0000313" key="1">
    <source>
        <dbReference type="EMBL" id="KAI1713580.1"/>
    </source>
</evidence>
<name>A0AAD4N2T3_9BILA</name>
<dbReference type="Proteomes" id="UP001201812">
    <property type="component" value="Unassembled WGS sequence"/>
</dbReference>
<dbReference type="EMBL" id="JAKKPZ010000015">
    <property type="protein sequence ID" value="KAI1713580.1"/>
    <property type="molecule type" value="Genomic_DNA"/>
</dbReference>
<reference evidence="1" key="1">
    <citation type="submission" date="2022-01" db="EMBL/GenBank/DDBJ databases">
        <title>Genome Sequence Resource for Two Populations of Ditylenchus destructor, the Migratory Endoparasitic Phytonematode.</title>
        <authorList>
            <person name="Zhang H."/>
            <person name="Lin R."/>
            <person name="Xie B."/>
        </authorList>
    </citation>
    <scope>NUCLEOTIDE SEQUENCE</scope>
    <source>
        <strain evidence="1">BazhouSP</strain>
    </source>
</reference>